<dbReference type="EMBL" id="JAEDXU010000002">
    <property type="protein sequence ID" value="MBP1045768.1"/>
    <property type="molecule type" value="Genomic_DNA"/>
</dbReference>
<keyword evidence="2" id="KW-1185">Reference proteome</keyword>
<evidence type="ECO:0000313" key="2">
    <source>
        <dbReference type="Proteomes" id="UP000673375"/>
    </source>
</evidence>
<reference evidence="1 2" key="1">
    <citation type="submission" date="2020-12" db="EMBL/GenBank/DDBJ databases">
        <title>Vagococcus allomyrinae sp. nov. and Enterococcus lavae sp. nov., isolated from the larvae of Allomyrina dichotoma.</title>
        <authorList>
            <person name="Lee S.D."/>
        </authorList>
    </citation>
    <scope>NUCLEOTIDE SEQUENCE [LARGE SCALE GENOMIC DNA]</scope>
    <source>
        <strain evidence="1 2">BWM-S5</strain>
    </source>
</reference>
<name>A0ABS4CGN7_9ENTE</name>
<comment type="caution">
    <text evidence="1">The sequence shown here is derived from an EMBL/GenBank/DDBJ whole genome shotgun (WGS) entry which is preliminary data.</text>
</comment>
<proteinExistence type="predicted"/>
<protein>
    <submittedName>
        <fullName evidence="1">Uncharacterized protein</fullName>
    </submittedName>
</protein>
<accession>A0ABS4CGN7</accession>
<organism evidence="1 2">
    <name type="scientific">Enterococcus larvae</name>
    <dbReference type="NCBI Taxonomy" id="2794352"/>
    <lineage>
        <taxon>Bacteria</taxon>
        <taxon>Bacillati</taxon>
        <taxon>Bacillota</taxon>
        <taxon>Bacilli</taxon>
        <taxon>Lactobacillales</taxon>
        <taxon>Enterococcaceae</taxon>
        <taxon>Enterococcus</taxon>
    </lineage>
</organism>
<evidence type="ECO:0000313" key="1">
    <source>
        <dbReference type="EMBL" id="MBP1045768.1"/>
    </source>
</evidence>
<sequence length="347" mass="38514">MFRLFKRKNESVYQRIQTELEKNKCITNEFQLTEVKEGELRFAAGASDGTLLYHFMGNGDETEAAALADLVGGYLLTGDKKIVKDILSFVDSSNYRAVTAAPNLTPKILENAELVNNQIDRYAALCQLLMAESASVEAVKSGIVLSEPLIGPYGEKQVEMLKTLGRHEEFTYFSLISLKNKLEENSFNELCIDYAKALTGWGKVHSITMIEEPNEAQQDWIVKNGCRNGGLDMYLGHECLEKGNVRLLLEQKEPLEKEIIDGVTGIFSQLLMEGGPIVGLELVAGDLELIAAYLQHIPEKLTNEQAVLLESLIAYITQHYSDSSEGQQINKDIQQLLQETGASATSD</sequence>
<gene>
    <name evidence="1" type="ORF">I6N96_05710</name>
</gene>
<dbReference type="RefSeq" id="WP_209556554.1">
    <property type="nucleotide sequence ID" value="NZ_JAEDXU010000002.1"/>
</dbReference>
<dbReference type="Proteomes" id="UP000673375">
    <property type="component" value="Unassembled WGS sequence"/>
</dbReference>